<sequence length="371" mass="37027">MPQNPTPPKPGTTTAARTDGQAAAAVAGSGGNSLGGFNASHGNLEQLRAEIARLTPILDTPDGQQQLMKALQDYLNAGGGQLQATDAGAQQQAGDIQGLLAGLQGGDKKPGKHSSKDGDDDDDDDHRHHGKDDGAASSFKDMLSSLPQALQGLNPFGANSPFGQSSPFGGANSPFGQSSPFGASSPFGPNSTPAGGAITPAANPFGTTPGAGGAAGGLTGAATPAGVTGSPFDQLRTDPATGEHKDDSLSVSLPNGETIQAATPELAKAIKESIANGDATAAYRAAGINIDQNPGELVDPDQVKPGYYARFDDGHIETAAGPGKIFSNGQIVDISSATDAADGFQGWYAPPGATPAATPPPKPTTTLTASK</sequence>
<feature type="compositionally biased region" description="Gly residues" evidence="1">
    <location>
        <begin position="209"/>
        <end position="219"/>
    </location>
</feature>
<feature type="compositionally biased region" description="Low complexity" evidence="1">
    <location>
        <begin position="82"/>
        <end position="102"/>
    </location>
</feature>
<organism evidence="2 3">
    <name type="scientific">Mycobacterium paragordonae</name>
    <dbReference type="NCBI Taxonomy" id="1389713"/>
    <lineage>
        <taxon>Bacteria</taxon>
        <taxon>Bacillati</taxon>
        <taxon>Actinomycetota</taxon>
        <taxon>Actinomycetes</taxon>
        <taxon>Mycobacteriales</taxon>
        <taxon>Mycobacteriaceae</taxon>
        <taxon>Mycobacterium</taxon>
    </lineage>
</organism>
<reference evidence="2" key="1">
    <citation type="submission" date="2023-06" db="EMBL/GenBank/DDBJ databases">
        <title>Identification of two novel mycobacterium reveal diversities and complexities of Mycobacterium gordonae clade.</title>
        <authorList>
            <person name="Matsumoto Y."/>
            <person name="Nakamura S."/>
            <person name="Motooka D."/>
            <person name="Fukushima K."/>
        </authorList>
    </citation>
    <scope>NUCLEOTIDE SEQUENCE</scope>
    <source>
        <strain evidence="2">TY812</strain>
    </source>
</reference>
<dbReference type="Proteomes" id="UP001229081">
    <property type="component" value="Unassembled WGS sequence"/>
</dbReference>
<feature type="compositionally biased region" description="Low complexity" evidence="1">
    <location>
        <begin position="199"/>
        <end position="208"/>
    </location>
</feature>
<dbReference type="RefSeq" id="WP_306256103.1">
    <property type="nucleotide sequence ID" value="NZ_JAUFSA010000007.1"/>
</dbReference>
<feature type="compositionally biased region" description="Low complexity" evidence="1">
    <location>
        <begin position="173"/>
        <end position="191"/>
    </location>
</feature>
<dbReference type="AlphaFoldDB" id="A0AAJ1SKA0"/>
<proteinExistence type="predicted"/>
<evidence type="ECO:0000313" key="3">
    <source>
        <dbReference type="Proteomes" id="UP001229081"/>
    </source>
</evidence>
<feature type="compositionally biased region" description="Low complexity" evidence="1">
    <location>
        <begin position="220"/>
        <end position="229"/>
    </location>
</feature>
<feature type="compositionally biased region" description="Basic and acidic residues" evidence="1">
    <location>
        <begin position="125"/>
        <end position="134"/>
    </location>
</feature>
<feature type="region of interest" description="Disordered" evidence="1">
    <location>
        <begin position="348"/>
        <end position="371"/>
    </location>
</feature>
<comment type="caution">
    <text evidence="2">The sequence shown here is derived from an EMBL/GenBank/DDBJ whole genome shotgun (WGS) entry which is preliminary data.</text>
</comment>
<accession>A0AAJ1SKA0</accession>
<gene>
    <name evidence="2" type="ORF">QXL92_33645</name>
</gene>
<evidence type="ECO:0000256" key="1">
    <source>
        <dbReference type="SAM" id="MobiDB-lite"/>
    </source>
</evidence>
<feature type="compositionally biased region" description="Low complexity" evidence="1">
    <location>
        <begin position="11"/>
        <end position="27"/>
    </location>
</feature>
<feature type="compositionally biased region" description="Basic and acidic residues" evidence="1">
    <location>
        <begin position="106"/>
        <end position="117"/>
    </location>
</feature>
<feature type="compositionally biased region" description="Pro residues" evidence="1">
    <location>
        <begin position="1"/>
        <end position="10"/>
    </location>
</feature>
<feature type="region of interest" description="Disordered" evidence="1">
    <location>
        <begin position="1"/>
        <end position="40"/>
    </location>
</feature>
<evidence type="ECO:0008006" key="4">
    <source>
        <dbReference type="Google" id="ProtNLM"/>
    </source>
</evidence>
<protein>
    <recommendedName>
        <fullName evidence="4">DUF4226 domain-containing protein</fullName>
    </recommendedName>
</protein>
<name>A0AAJ1SKA0_9MYCO</name>
<evidence type="ECO:0000313" key="2">
    <source>
        <dbReference type="EMBL" id="MDP7739673.1"/>
    </source>
</evidence>
<feature type="region of interest" description="Disordered" evidence="1">
    <location>
        <begin position="80"/>
        <end position="257"/>
    </location>
</feature>
<dbReference type="EMBL" id="JAUFSA010000007">
    <property type="protein sequence ID" value="MDP7739673.1"/>
    <property type="molecule type" value="Genomic_DNA"/>
</dbReference>